<reference evidence="2 3" key="1">
    <citation type="submission" date="2019-11" db="EMBL/GenBank/DDBJ databases">
        <authorList>
            <person name="Li X.-J."/>
            <person name="Feng X.-M."/>
        </authorList>
    </citation>
    <scope>NUCLEOTIDE SEQUENCE [LARGE SCALE GENOMIC DNA]</scope>
    <source>
        <strain evidence="2 3">XMNu-373</strain>
    </source>
</reference>
<accession>A0A7K3M6D5</accession>
<sequence length="158" mass="17451">MRLVPMTRDASFKKVVRRHAQETGQRYTEALTDLEGLGTRMNHEPAADRLLAHLRDCYGIHPVAATKVSVHKTYVFRIDRRDGDPWIARAFPPARPRAGVEGDAAILRFLERHDYPAERLALDGGAGSEFDGSAARSSTPISPPSRAIRADPRPDALG</sequence>
<proteinExistence type="predicted"/>
<evidence type="ECO:0000313" key="3">
    <source>
        <dbReference type="Proteomes" id="UP000460435"/>
    </source>
</evidence>
<comment type="caution">
    <text evidence="2">The sequence shown here is derived from an EMBL/GenBank/DDBJ whole genome shotgun (WGS) entry which is preliminary data.</text>
</comment>
<name>A0A7K3M6D5_9ACTN</name>
<dbReference type="AlphaFoldDB" id="A0A7K3M6D5"/>
<gene>
    <name evidence="2" type="ORF">F7O44_17505</name>
</gene>
<dbReference type="RefSeq" id="WP_162451584.1">
    <property type="nucleotide sequence ID" value="NZ_WLZY01000006.1"/>
</dbReference>
<evidence type="ECO:0000256" key="1">
    <source>
        <dbReference type="SAM" id="MobiDB-lite"/>
    </source>
</evidence>
<protein>
    <submittedName>
        <fullName evidence="2">Uncharacterized protein</fullName>
    </submittedName>
</protein>
<feature type="region of interest" description="Disordered" evidence="1">
    <location>
        <begin position="122"/>
        <end position="158"/>
    </location>
</feature>
<feature type="compositionally biased region" description="Basic and acidic residues" evidence="1">
    <location>
        <begin position="148"/>
        <end position="158"/>
    </location>
</feature>
<evidence type="ECO:0000313" key="2">
    <source>
        <dbReference type="EMBL" id="NDL58869.1"/>
    </source>
</evidence>
<dbReference type="Proteomes" id="UP000460435">
    <property type="component" value="Unassembled WGS sequence"/>
</dbReference>
<keyword evidence="3" id="KW-1185">Reference proteome</keyword>
<organism evidence="2 3">
    <name type="scientific">Phytoactinopolyspora mesophila</name>
    <dbReference type="NCBI Taxonomy" id="2650750"/>
    <lineage>
        <taxon>Bacteria</taxon>
        <taxon>Bacillati</taxon>
        <taxon>Actinomycetota</taxon>
        <taxon>Actinomycetes</taxon>
        <taxon>Jiangellales</taxon>
        <taxon>Jiangellaceae</taxon>
        <taxon>Phytoactinopolyspora</taxon>
    </lineage>
</organism>
<dbReference type="EMBL" id="WLZY01000006">
    <property type="protein sequence ID" value="NDL58869.1"/>
    <property type="molecule type" value="Genomic_DNA"/>
</dbReference>